<name>A0ABQ5YRV9_9BURK</name>
<dbReference type="CDD" id="cd08054">
    <property type="entry name" value="gp6"/>
    <property type="match status" value="1"/>
</dbReference>
<dbReference type="Proteomes" id="UP001156664">
    <property type="component" value="Unassembled WGS sequence"/>
</dbReference>
<dbReference type="Gene3D" id="1.10.3230.30">
    <property type="entry name" value="Phage gp6-like head-tail connector protein"/>
    <property type="match status" value="1"/>
</dbReference>
<keyword evidence="2" id="KW-1185">Reference proteome</keyword>
<dbReference type="InterPro" id="IPR021146">
    <property type="entry name" value="Phage_gp6-like_head-tail"/>
</dbReference>
<dbReference type="RefSeq" id="WP_284281131.1">
    <property type="nucleotide sequence ID" value="NZ_BSOJ01000015.1"/>
</dbReference>
<evidence type="ECO:0008006" key="3">
    <source>
        <dbReference type="Google" id="ProtNLM"/>
    </source>
</evidence>
<dbReference type="Pfam" id="PF05135">
    <property type="entry name" value="Phage_connect_1"/>
    <property type="match status" value="1"/>
</dbReference>
<proteinExistence type="predicted"/>
<accession>A0ABQ5YRV9</accession>
<comment type="caution">
    <text evidence="1">The sequence shown here is derived from an EMBL/GenBank/DDBJ whole genome shotgun (WGS) entry which is preliminary data.</text>
</comment>
<dbReference type="EMBL" id="BSOJ01000015">
    <property type="protein sequence ID" value="GLR26515.1"/>
    <property type="molecule type" value="Genomic_DNA"/>
</dbReference>
<evidence type="ECO:0000313" key="1">
    <source>
        <dbReference type="EMBL" id="GLR26515.1"/>
    </source>
</evidence>
<protein>
    <recommendedName>
        <fullName evidence="3">Phage gp6-like head-tail connector protein</fullName>
    </recommendedName>
</protein>
<evidence type="ECO:0000313" key="2">
    <source>
        <dbReference type="Proteomes" id="UP001156664"/>
    </source>
</evidence>
<organism evidence="1 2">
    <name type="scientific">Limnobacter litoralis</name>
    <dbReference type="NCBI Taxonomy" id="481366"/>
    <lineage>
        <taxon>Bacteria</taxon>
        <taxon>Pseudomonadati</taxon>
        <taxon>Pseudomonadota</taxon>
        <taxon>Betaproteobacteria</taxon>
        <taxon>Burkholderiales</taxon>
        <taxon>Burkholderiaceae</taxon>
        <taxon>Limnobacter</taxon>
    </lineage>
</organism>
<reference evidence="2" key="1">
    <citation type="journal article" date="2019" name="Int. J. Syst. Evol. Microbiol.">
        <title>The Global Catalogue of Microorganisms (GCM) 10K type strain sequencing project: providing services to taxonomists for standard genome sequencing and annotation.</title>
        <authorList>
            <consortium name="The Broad Institute Genomics Platform"/>
            <consortium name="The Broad Institute Genome Sequencing Center for Infectious Disease"/>
            <person name="Wu L."/>
            <person name="Ma J."/>
        </authorList>
    </citation>
    <scope>NUCLEOTIDE SEQUENCE [LARGE SCALE GENOMIC DNA]</scope>
    <source>
        <strain evidence="2">NBRC 105857</strain>
    </source>
</reference>
<sequence>MASGDLTTLADVRAFLGISGEADDQLITRMITEHSQAIQNYVNRQLTSQDYAETLDGYGGFTLLLRNYPITAISSLSVNGRTIPAAAGYSDPGYRFRNYEVVLNGYRFDRGLMNVEIAYTAGFETVPSDLAGACIKWVASSYRERERLGQASKQLNGAETVSYIVKDMPDSVKTVLKQYMRVVPL</sequence>
<gene>
    <name evidence="1" type="ORF">GCM10007875_16050</name>
</gene>